<protein>
    <recommendedName>
        <fullName evidence="4">Cotton fiber protein</fullName>
    </recommendedName>
</protein>
<dbReference type="Proteomes" id="UP001634393">
    <property type="component" value="Unassembled WGS sequence"/>
</dbReference>
<comment type="caution">
    <text evidence="2">The sequence shown here is derived from an EMBL/GenBank/DDBJ whole genome shotgun (WGS) entry which is preliminary data.</text>
</comment>
<feature type="region of interest" description="Disordered" evidence="1">
    <location>
        <begin position="58"/>
        <end position="83"/>
    </location>
</feature>
<evidence type="ECO:0000256" key="1">
    <source>
        <dbReference type="SAM" id="MobiDB-lite"/>
    </source>
</evidence>
<dbReference type="AlphaFoldDB" id="A0ABD3S550"/>
<evidence type="ECO:0008006" key="4">
    <source>
        <dbReference type="Google" id="ProtNLM"/>
    </source>
</evidence>
<dbReference type="EMBL" id="JBJXBP010000007">
    <property type="protein sequence ID" value="KAL3819547.1"/>
    <property type="molecule type" value="Genomic_DNA"/>
</dbReference>
<evidence type="ECO:0000313" key="2">
    <source>
        <dbReference type="EMBL" id="KAL3819547.1"/>
    </source>
</evidence>
<name>A0ABD3S550_9LAMI</name>
<dbReference type="Pfam" id="PF05553">
    <property type="entry name" value="DUF761"/>
    <property type="match status" value="1"/>
</dbReference>
<dbReference type="InterPro" id="IPR008480">
    <property type="entry name" value="DUF761_pln"/>
</dbReference>
<keyword evidence="3" id="KW-1185">Reference proteome</keyword>
<sequence length="124" mass="14392">MAVDRLTLLGKLKRAVEKIKFVLNLNVNRWKIASFIGASSRKRRFSFNDRPGLRAYVEDTDSNEDCGSTRGLHRTSSYPSDQDDINKRADDFIANFYKQLQYERQISLELKYYRGNSFDSAKSP</sequence>
<accession>A0ABD3S550</accession>
<evidence type="ECO:0000313" key="3">
    <source>
        <dbReference type="Proteomes" id="UP001634393"/>
    </source>
</evidence>
<gene>
    <name evidence="2" type="ORF">ACJIZ3_005452</name>
</gene>
<proteinExistence type="predicted"/>
<organism evidence="2 3">
    <name type="scientific">Penstemon smallii</name>
    <dbReference type="NCBI Taxonomy" id="265156"/>
    <lineage>
        <taxon>Eukaryota</taxon>
        <taxon>Viridiplantae</taxon>
        <taxon>Streptophyta</taxon>
        <taxon>Embryophyta</taxon>
        <taxon>Tracheophyta</taxon>
        <taxon>Spermatophyta</taxon>
        <taxon>Magnoliopsida</taxon>
        <taxon>eudicotyledons</taxon>
        <taxon>Gunneridae</taxon>
        <taxon>Pentapetalae</taxon>
        <taxon>asterids</taxon>
        <taxon>lamiids</taxon>
        <taxon>Lamiales</taxon>
        <taxon>Plantaginaceae</taxon>
        <taxon>Cheloneae</taxon>
        <taxon>Penstemon</taxon>
    </lineage>
</organism>
<reference evidence="2 3" key="1">
    <citation type="submission" date="2024-12" db="EMBL/GenBank/DDBJ databases">
        <title>The unique morphological basis and parallel evolutionary history of personate flowers in Penstemon.</title>
        <authorList>
            <person name="Depatie T.H."/>
            <person name="Wessinger C.A."/>
        </authorList>
    </citation>
    <scope>NUCLEOTIDE SEQUENCE [LARGE SCALE GENOMIC DNA]</scope>
    <source>
        <strain evidence="2">WTNN_2</strain>
        <tissue evidence="2">Leaf</tissue>
    </source>
</reference>